<evidence type="ECO:0000313" key="3">
    <source>
        <dbReference type="Proteomes" id="UP000600865"/>
    </source>
</evidence>
<feature type="transmembrane region" description="Helical" evidence="1">
    <location>
        <begin position="39"/>
        <end position="57"/>
    </location>
</feature>
<accession>A0A918KCV7</accession>
<dbReference type="AlphaFoldDB" id="A0A918KCV7"/>
<keyword evidence="3" id="KW-1185">Reference proteome</keyword>
<dbReference type="Proteomes" id="UP000600865">
    <property type="component" value="Unassembled WGS sequence"/>
</dbReference>
<dbReference type="EMBL" id="BMYV01000001">
    <property type="protein sequence ID" value="GGX57497.1"/>
    <property type="molecule type" value="Genomic_DNA"/>
</dbReference>
<organism evidence="2 3">
    <name type="scientific">Litorimonas cladophorae</name>
    <dbReference type="NCBI Taxonomy" id="1220491"/>
    <lineage>
        <taxon>Bacteria</taxon>
        <taxon>Pseudomonadati</taxon>
        <taxon>Pseudomonadota</taxon>
        <taxon>Alphaproteobacteria</taxon>
        <taxon>Maricaulales</taxon>
        <taxon>Robiginitomaculaceae</taxon>
    </lineage>
</organism>
<keyword evidence="1" id="KW-0472">Membrane</keyword>
<reference evidence="2 3" key="1">
    <citation type="journal article" date="2014" name="Int. J. Syst. Evol. Microbiol.">
        <title>Complete genome sequence of Corynebacterium casei LMG S-19264T (=DSM 44701T), isolated from a smear-ripened cheese.</title>
        <authorList>
            <consortium name="US DOE Joint Genome Institute (JGI-PGF)"/>
            <person name="Walter F."/>
            <person name="Albersmeier A."/>
            <person name="Kalinowski J."/>
            <person name="Ruckert C."/>
        </authorList>
    </citation>
    <scope>NUCLEOTIDE SEQUENCE [LARGE SCALE GENOMIC DNA]</scope>
    <source>
        <strain evidence="2 3">KCTC 23968</strain>
    </source>
</reference>
<evidence type="ECO:0000256" key="1">
    <source>
        <dbReference type="SAM" id="Phobius"/>
    </source>
</evidence>
<comment type="caution">
    <text evidence="2">The sequence shown here is derived from an EMBL/GenBank/DDBJ whole genome shotgun (WGS) entry which is preliminary data.</text>
</comment>
<name>A0A918KCV7_9PROT</name>
<dbReference type="RefSeq" id="WP_189580403.1">
    <property type="nucleotide sequence ID" value="NZ_BMYV01000001.1"/>
</dbReference>
<sequence>MFGTKYTLVTAVLMTMASLAWGFNLYIASKAGDVPMSNIIVVVLFAVLAAGYWTAYFRKKNTEKAGTE</sequence>
<evidence type="ECO:0000313" key="2">
    <source>
        <dbReference type="EMBL" id="GGX57497.1"/>
    </source>
</evidence>
<gene>
    <name evidence="2" type="ORF">GCM10011309_03100</name>
</gene>
<feature type="transmembrane region" description="Helical" evidence="1">
    <location>
        <begin position="7"/>
        <end position="27"/>
    </location>
</feature>
<keyword evidence="1" id="KW-1133">Transmembrane helix</keyword>
<keyword evidence="1" id="KW-0812">Transmembrane</keyword>
<proteinExistence type="predicted"/>
<protein>
    <submittedName>
        <fullName evidence="2">Uncharacterized protein</fullName>
    </submittedName>
</protein>